<keyword evidence="16" id="KW-1185">Reference proteome</keyword>
<comment type="subcellular location">
    <subcellularLocation>
        <location evidence="1 12">Cytoplasm</location>
    </subcellularLocation>
</comment>
<dbReference type="InterPro" id="IPR045864">
    <property type="entry name" value="aa-tRNA-synth_II/BPL/LPL"/>
</dbReference>
<dbReference type="InterPro" id="IPR033729">
    <property type="entry name" value="SerRS_core"/>
</dbReference>
<evidence type="ECO:0000313" key="16">
    <source>
        <dbReference type="Proteomes" id="UP000760472"/>
    </source>
</evidence>
<feature type="region of interest" description="Disordered" evidence="13">
    <location>
        <begin position="41"/>
        <end position="61"/>
    </location>
</feature>
<comment type="catalytic activity">
    <reaction evidence="10 12">
        <text>tRNA(Sec) + L-serine + ATP = L-seryl-tRNA(Sec) + AMP + diphosphate + H(+)</text>
        <dbReference type="Rhea" id="RHEA:42580"/>
        <dbReference type="Rhea" id="RHEA-COMP:9742"/>
        <dbReference type="Rhea" id="RHEA-COMP:10128"/>
        <dbReference type="ChEBI" id="CHEBI:15378"/>
        <dbReference type="ChEBI" id="CHEBI:30616"/>
        <dbReference type="ChEBI" id="CHEBI:33019"/>
        <dbReference type="ChEBI" id="CHEBI:33384"/>
        <dbReference type="ChEBI" id="CHEBI:78442"/>
        <dbReference type="ChEBI" id="CHEBI:78533"/>
        <dbReference type="ChEBI" id="CHEBI:456215"/>
        <dbReference type="EC" id="6.1.1.11"/>
    </reaction>
</comment>
<evidence type="ECO:0000313" key="15">
    <source>
        <dbReference type="EMBL" id="MBN0988652.1"/>
    </source>
</evidence>
<sequence length="423" mass="47481">MLDPKFIRSNPEEVAQLLTKKGYKFPVDEFNALENQRRDVQVESERLQNERNTRSKNIGKAKAAGEDIAPLLAEVSTLGEQLDAAKEQLKEVQEQMDALLMGMPNIPHESVPAGLSEDDNIEIRKWGEPTQLDFEPKDHVDLGEQNGELDFATAAKITGARFAVLRGGIARMHRALIQFMLDTHITEHGYEETYVPYLVNADSLRGTGQLPKFEEDLFKVPGERDYYLIPTAEVPVTNIVRDEIVDAGQMPLKFVAHTPCFRSEAGSHGRDTRGMIRQHQFEKVELVHIVEPSQSWDALEELVGNAEKILQKLNLPYRVVTLCGGDLGFSAAKTYDIEVWLPGQQKYREISSCSNMGDFQARRMMARWRNPETGKPELVHTLNGSGLAVGRTLVAILENYQTAEGKVRVPEVLLPYMGGITEL</sequence>
<name>A0ABS2WAA0_9GAMM</name>
<evidence type="ECO:0000256" key="11">
    <source>
        <dbReference type="ARBA" id="ARBA00048823"/>
    </source>
</evidence>
<keyword evidence="7 12" id="KW-0067">ATP-binding</keyword>
<dbReference type="PANTHER" id="PTHR43697">
    <property type="entry name" value="SERYL-TRNA SYNTHETASE"/>
    <property type="match status" value="1"/>
</dbReference>
<evidence type="ECO:0000256" key="13">
    <source>
        <dbReference type="SAM" id="MobiDB-lite"/>
    </source>
</evidence>
<keyword evidence="9 12" id="KW-0030">Aminoacyl-tRNA synthetase</keyword>
<feature type="compositionally biased region" description="Basic and acidic residues" evidence="13">
    <location>
        <begin position="41"/>
        <end position="53"/>
    </location>
</feature>
<keyword evidence="8 12" id="KW-0648">Protein biosynthesis</keyword>
<proteinExistence type="inferred from homology"/>
<evidence type="ECO:0000256" key="8">
    <source>
        <dbReference type="ARBA" id="ARBA00022917"/>
    </source>
</evidence>
<comment type="caution">
    <text evidence="12">Lacks conserved residue(s) required for the propagation of feature annotation.</text>
</comment>
<comment type="similarity">
    <text evidence="3 12">Belongs to the class-II aminoacyl-tRNA synthetase family. Type-1 seryl-tRNA synthetase subfamily.</text>
</comment>
<dbReference type="SUPFAM" id="SSF55681">
    <property type="entry name" value="Class II aaRS and biotin synthetases"/>
    <property type="match status" value="1"/>
</dbReference>
<evidence type="ECO:0000256" key="2">
    <source>
        <dbReference type="ARBA" id="ARBA00005045"/>
    </source>
</evidence>
<dbReference type="InterPro" id="IPR006195">
    <property type="entry name" value="aa-tRNA-synth_II"/>
</dbReference>
<evidence type="ECO:0000256" key="12">
    <source>
        <dbReference type="HAMAP-Rule" id="MF_00176"/>
    </source>
</evidence>
<dbReference type="Proteomes" id="UP000760472">
    <property type="component" value="Unassembled WGS sequence"/>
</dbReference>
<feature type="binding site" evidence="12">
    <location>
        <position position="285"/>
    </location>
    <ligand>
        <name>L-serine</name>
        <dbReference type="ChEBI" id="CHEBI:33384"/>
    </ligand>
</feature>
<dbReference type="EMBL" id="JAFFZP010000025">
    <property type="protein sequence ID" value="MBN0988652.1"/>
    <property type="molecule type" value="Genomic_DNA"/>
</dbReference>
<dbReference type="GO" id="GO:0004828">
    <property type="term" value="F:serine-tRNA ligase activity"/>
    <property type="evidence" value="ECO:0007669"/>
    <property type="project" value="UniProtKB-EC"/>
</dbReference>
<dbReference type="Gene3D" id="3.30.930.10">
    <property type="entry name" value="Bira Bifunctional Protein, Domain 2"/>
    <property type="match status" value="1"/>
</dbReference>
<comment type="function">
    <text evidence="12">Catalyzes the attachment of serine to tRNA(Ser). Is also able to aminoacylate tRNA(Sec) with serine, to form the misacylated tRNA L-seryl-tRNA(Sec), which will be further converted into selenocysteinyl-tRNA(Sec).</text>
</comment>
<comment type="domain">
    <text evidence="12">Consists of two distinct domains, a catalytic core and a N-terminal extension that is involved in tRNA binding.</text>
</comment>
<evidence type="ECO:0000256" key="5">
    <source>
        <dbReference type="ARBA" id="ARBA00022598"/>
    </source>
</evidence>
<comment type="subunit">
    <text evidence="12">Homodimer. The tRNA molecule binds across the dimer.</text>
</comment>
<gene>
    <name evidence="12 15" type="primary">serS</name>
    <name evidence="15" type="ORF">JW498_14880</name>
</gene>
<comment type="pathway">
    <text evidence="2 12">Aminoacyl-tRNA biosynthesis; selenocysteinyl-tRNA(Sec) biosynthesis; L-seryl-tRNA(Sec) from L-serine and tRNA(Sec): step 1/1.</text>
</comment>
<dbReference type="Pfam" id="PF00587">
    <property type="entry name" value="tRNA-synt_2b"/>
    <property type="match status" value="1"/>
</dbReference>
<evidence type="ECO:0000256" key="10">
    <source>
        <dbReference type="ARBA" id="ARBA00047929"/>
    </source>
</evidence>
<feature type="binding site" evidence="12">
    <location>
        <begin position="349"/>
        <end position="352"/>
    </location>
    <ligand>
        <name>ATP</name>
        <dbReference type="ChEBI" id="CHEBI:30616"/>
    </ligand>
</feature>
<accession>A0ABS2WAA0</accession>
<dbReference type="PRINTS" id="PR00981">
    <property type="entry name" value="TRNASYNTHSER"/>
</dbReference>
<dbReference type="InterPro" id="IPR015866">
    <property type="entry name" value="Ser-tRNA-synth_1_N"/>
</dbReference>
<dbReference type="Gene3D" id="1.10.287.40">
    <property type="entry name" value="Serine-tRNA synthetase, tRNA binding domain"/>
    <property type="match status" value="1"/>
</dbReference>
<feature type="binding site" evidence="12">
    <location>
        <begin position="262"/>
        <end position="264"/>
    </location>
    <ligand>
        <name>ATP</name>
        <dbReference type="ChEBI" id="CHEBI:30616"/>
    </ligand>
</feature>
<keyword evidence="4 12" id="KW-0963">Cytoplasm</keyword>
<evidence type="ECO:0000256" key="3">
    <source>
        <dbReference type="ARBA" id="ARBA00010728"/>
    </source>
</evidence>
<dbReference type="PIRSF" id="PIRSF001529">
    <property type="entry name" value="Ser-tRNA-synth_IIa"/>
    <property type="match status" value="1"/>
</dbReference>
<dbReference type="EC" id="6.1.1.11" evidence="12"/>
<dbReference type="NCBIfam" id="TIGR00414">
    <property type="entry name" value="serS"/>
    <property type="match status" value="1"/>
</dbReference>
<feature type="domain" description="Aminoacyl-transfer RNA synthetases class-II family profile" evidence="14">
    <location>
        <begin position="171"/>
        <end position="410"/>
    </location>
</feature>
<comment type="catalytic activity">
    <reaction evidence="11 12">
        <text>tRNA(Ser) + L-serine + ATP = L-seryl-tRNA(Ser) + AMP + diphosphate + H(+)</text>
        <dbReference type="Rhea" id="RHEA:12292"/>
        <dbReference type="Rhea" id="RHEA-COMP:9669"/>
        <dbReference type="Rhea" id="RHEA-COMP:9703"/>
        <dbReference type="ChEBI" id="CHEBI:15378"/>
        <dbReference type="ChEBI" id="CHEBI:30616"/>
        <dbReference type="ChEBI" id="CHEBI:33019"/>
        <dbReference type="ChEBI" id="CHEBI:33384"/>
        <dbReference type="ChEBI" id="CHEBI:78442"/>
        <dbReference type="ChEBI" id="CHEBI:78533"/>
        <dbReference type="ChEBI" id="CHEBI:456215"/>
        <dbReference type="EC" id="6.1.1.11"/>
    </reaction>
</comment>
<dbReference type="InterPro" id="IPR002317">
    <property type="entry name" value="Ser-tRNA-ligase_type_1"/>
</dbReference>
<feature type="binding site" evidence="12">
    <location>
        <begin position="231"/>
        <end position="233"/>
    </location>
    <ligand>
        <name>L-serine</name>
        <dbReference type="ChEBI" id="CHEBI:33384"/>
    </ligand>
</feature>
<evidence type="ECO:0000256" key="7">
    <source>
        <dbReference type="ARBA" id="ARBA00022840"/>
    </source>
</evidence>
<organism evidence="15 16">
    <name type="scientific">Amphritea pacifica</name>
    <dbReference type="NCBI Taxonomy" id="2811233"/>
    <lineage>
        <taxon>Bacteria</taxon>
        <taxon>Pseudomonadati</taxon>
        <taxon>Pseudomonadota</taxon>
        <taxon>Gammaproteobacteria</taxon>
        <taxon>Oceanospirillales</taxon>
        <taxon>Oceanospirillaceae</taxon>
        <taxon>Amphritea</taxon>
    </lineage>
</organism>
<evidence type="ECO:0000256" key="6">
    <source>
        <dbReference type="ARBA" id="ARBA00022741"/>
    </source>
</evidence>
<dbReference type="InterPro" id="IPR042103">
    <property type="entry name" value="SerRS_1_N_sf"/>
</dbReference>
<dbReference type="Pfam" id="PF02403">
    <property type="entry name" value="Seryl_tRNA_N"/>
    <property type="match status" value="1"/>
</dbReference>
<protein>
    <recommendedName>
        <fullName evidence="12">Serine--tRNA ligase</fullName>
        <ecNumber evidence="12">6.1.1.11</ecNumber>
    </recommendedName>
    <alternativeName>
        <fullName evidence="12">Seryl-tRNA synthetase</fullName>
        <shortName evidence="12">SerRS</shortName>
    </alternativeName>
    <alternativeName>
        <fullName evidence="12">Seryl-tRNA(Ser/Sec) synthetase</fullName>
    </alternativeName>
</protein>
<dbReference type="PROSITE" id="PS50862">
    <property type="entry name" value="AA_TRNA_LIGASE_II"/>
    <property type="match status" value="1"/>
</dbReference>
<dbReference type="CDD" id="cd00770">
    <property type="entry name" value="SerRS_core"/>
    <property type="match status" value="1"/>
</dbReference>
<dbReference type="HAMAP" id="MF_00176">
    <property type="entry name" value="Ser_tRNA_synth_type1"/>
    <property type="match status" value="1"/>
</dbReference>
<dbReference type="PANTHER" id="PTHR43697:SF1">
    <property type="entry name" value="SERINE--TRNA LIGASE"/>
    <property type="match status" value="1"/>
</dbReference>
<dbReference type="InterPro" id="IPR010978">
    <property type="entry name" value="tRNA-bd_arm"/>
</dbReference>
<evidence type="ECO:0000256" key="1">
    <source>
        <dbReference type="ARBA" id="ARBA00004496"/>
    </source>
</evidence>
<feature type="binding site" evidence="12">
    <location>
        <position position="385"/>
    </location>
    <ligand>
        <name>L-serine</name>
        <dbReference type="ChEBI" id="CHEBI:33384"/>
    </ligand>
</feature>
<comment type="caution">
    <text evidence="15">The sequence shown here is derived from an EMBL/GenBank/DDBJ whole genome shotgun (WGS) entry which is preliminary data.</text>
</comment>
<keyword evidence="6 12" id="KW-0547">Nucleotide-binding</keyword>
<dbReference type="SUPFAM" id="SSF46589">
    <property type="entry name" value="tRNA-binding arm"/>
    <property type="match status" value="1"/>
</dbReference>
<reference evidence="15 16" key="1">
    <citation type="submission" date="2021-02" db="EMBL/GenBank/DDBJ databases">
        <title>A novel species of genus Amphritea isolated from a fishpond in China.</title>
        <authorList>
            <person name="Lu H."/>
        </authorList>
    </citation>
    <scope>NUCLEOTIDE SEQUENCE [LARGE SCALE GENOMIC DNA]</scope>
    <source>
        <strain evidence="15 16">RP18W</strain>
    </source>
</reference>
<evidence type="ECO:0000259" key="14">
    <source>
        <dbReference type="PROSITE" id="PS50862"/>
    </source>
</evidence>
<keyword evidence="5 12" id="KW-0436">Ligase</keyword>
<evidence type="ECO:0000256" key="4">
    <source>
        <dbReference type="ARBA" id="ARBA00022490"/>
    </source>
</evidence>
<dbReference type="InterPro" id="IPR002314">
    <property type="entry name" value="aa-tRNA-synt_IIb"/>
</dbReference>
<evidence type="ECO:0000256" key="9">
    <source>
        <dbReference type="ARBA" id="ARBA00023146"/>
    </source>
</evidence>
<dbReference type="RefSeq" id="WP_205213949.1">
    <property type="nucleotide sequence ID" value="NZ_JAFFZP010000025.1"/>
</dbReference>